<feature type="signal peptide" evidence="2">
    <location>
        <begin position="1"/>
        <end position="30"/>
    </location>
</feature>
<dbReference type="InterPro" id="IPR029018">
    <property type="entry name" value="Hex-like_dom2"/>
</dbReference>
<dbReference type="AlphaFoldDB" id="A0A437R038"/>
<accession>A0A437R038</accession>
<dbReference type="Pfam" id="PF15979">
    <property type="entry name" value="Glyco_hydro_115"/>
    <property type="match status" value="1"/>
</dbReference>
<dbReference type="GO" id="GO:0005975">
    <property type="term" value="P:carbohydrate metabolic process"/>
    <property type="evidence" value="ECO:0007669"/>
    <property type="project" value="UniProtKB-ARBA"/>
</dbReference>
<protein>
    <submittedName>
        <fullName evidence="4">Glycosyl hydrolase</fullName>
    </submittedName>
</protein>
<evidence type="ECO:0000259" key="3">
    <source>
        <dbReference type="Pfam" id="PF17829"/>
    </source>
</evidence>
<name>A0A437R038_9GAMM</name>
<evidence type="ECO:0000256" key="1">
    <source>
        <dbReference type="ARBA" id="ARBA00022801"/>
    </source>
</evidence>
<dbReference type="GO" id="GO:0016787">
    <property type="term" value="F:hydrolase activity"/>
    <property type="evidence" value="ECO:0007669"/>
    <property type="project" value="UniProtKB-KW"/>
</dbReference>
<proteinExistence type="predicted"/>
<keyword evidence="2" id="KW-0732">Signal</keyword>
<dbReference type="InterPro" id="IPR042301">
    <property type="entry name" value="GH115_sf"/>
</dbReference>
<dbReference type="PANTHER" id="PTHR37842:SF2">
    <property type="entry name" value="GYLCOSYL HYDROLASE 115 C-TERMINAL DOMAIN-CONTAINING PROTEIN"/>
    <property type="match status" value="1"/>
</dbReference>
<reference evidence="4 5" key="1">
    <citation type="submission" date="2019-01" db="EMBL/GenBank/DDBJ databases">
        <authorList>
            <person name="Chen W.-M."/>
        </authorList>
    </citation>
    <scope>NUCLEOTIDE SEQUENCE [LARGE SCALE GENOMIC DNA]</scope>
    <source>
        <strain evidence="4 5">KYPC3</strain>
    </source>
</reference>
<dbReference type="InterPro" id="IPR031924">
    <property type="entry name" value="GH115"/>
</dbReference>
<feature type="chain" id="PRO_5019213345" evidence="2">
    <location>
        <begin position="31"/>
        <end position="980"/>
    </location>
</feature>
<dbReference type="Gene3D" id="3.20.20.520">
    <property type="entry name" value="Glycosyl hydrolase family 115"/>
    <property type="match status" value="1"/>
</dbReference>
<feature type="domain" description="Gylcosyl hydrolase 115 C-terminal" evidence="3">
    <location>
        <begin position="796"/>
        <end position="968"/>
    </location>
</feature>
<dbReference type="Proteomes" id="UP000283077">
    <property type="component" value="Unassembled WGS sequence"/>
</dbReference>
<dbReference type="Gene3D" id="1.20.58.2150">
    <property type="match status" value="1"/>
</dbReference>
<dbReference type="RefSeq" id="WP_127698485.1">
    <property type="nucleotide sequence ID" value="NZ_SACS01000006.1"/>
</dbReference>
<evidence type="ECO:0000313" key="5">
    <source>
        <dbReference type="Proteomes" id="UP000283077"/>
    </source>
</evidence>
<dbReference type="SUPFAM" id="SSF55545">
    <property type="entry name" value="beta-N-acetylhexosaminidase-like domain"/>
    <property type="match status" value="1"/>
</dbReference>
<dbReference type="EMBL" id="SACS01000006">
    <property type="protein sequence ID" value="RVU40156.1"/>
    <property type="molecule type" value="Genomic_DNA"/>
</dbReference>
<dbReference type="Gene3D" id="3.30.379.10">
    <property type="entry name" value="Chitobiase/beta-hexosaminidase domain 2-like"/>
    <property type="match status" value="1"/>
</dbReference>
<dbReference type="Gene3D" id="2.60.120.1620">
    <property type="match status" value="1"/>
</dbReference>
<organism evidence="4 5">
    <name type="scientific">Rheinheimera riviphila</name>
    <dbReference type="NCBI Taxonomy" id="1834037"/>
    <lineage>
        <taxon>Bacteria</taxon>
        <taxon>Pseudomonadati</taxon>
        <taxon>Pseudomonadota</taxon>
        <taxon>Gammaproteobacteria</taxon>
        <taxon>Chromatiales</taxon>
        <taxon>Chromatiaceae</taxon>
        <taxon>Rheinheimera</taxon>
    </lineage>
</organism>
<dbReference type="Pfam" id="PF17829">
    <property type="entry name" value="GH115_C"/>
    <property type="match status" value="1"/>
</dbReference>
<gene>
    <name evidence="4" type="ORF">EOE67_07860</name>
</gene>
<evidence type="ECO:0000256" key="2">
    <source>
        <dbReference type="SAM" id="SignalP"/>
    </source>
</evidence>
<keyword evidence="5" id="KW-1185">Reference proteome</keyword>
<sequence>MIQGLLLKLRLTSLLIGGSAALLFSLQTQALPGDYLVKGAPAKEDFALVGAAAQADIYIDSNDYPGLQRAVKSLQQDIQNVSGRLLKSGSNFSSNSKSSTLLIIGSLGKSALLDQLVSTGKLDVSAIAGRWEAYQIQLLQNPLPGVEQALVIAGSDKRGAIFGVYDVAETIGVSPWHWWADVPVAKSPSLYIKADTFITDAPKVKYRGIFLNDEHPALSNWVAEKFGSYNHQFYQQVFELLLRLKANFLWPAMWNNAFADDDPKNMLLADEMGIVMSNSHHEPMMRADKEWNRYGKGPWEYSSNRDHIYKFWQDGAKRHQHLESIFTLGMRGQEDEPMSEGENIGLLEQIVADQRQILKDTFNDRPVSDVPQVWALYKEVQGFYERGMRVPDDVTLLWADDNFGNIRRLPTKDERARQGGAGVYYHFDYVGNPREYRWINTVPLAKIWEQMDLAWRFQADRIWIVNVGDLKPMEFPTDFFLRMAWDPTGFNADNLQQFASNWAAQQFGAPLKPEHANTIARLLQGYSHHNGRRKPEAVEPDTYSIFHYGEAERVSAELAEFIQASDALEPVLAEKQRDAYVQLVSHPLKASRAMFEHNRAVAMNRLHGEQGRASTNYWAAQVKFWFDEDARLTDLYHKLGNGRWNHMMSQPHLGYTYWRNPDANLMPVVAVATPQPVADMGVMAEGSALSWPISEYQGKHLRLLPFYPQGQRERQLEIFNKGTTPFEFKATASKPWITLSQQSGSVSEQQTIAVSIDWDKAEAGENVGEVDVQGTGWGGAKINVTAHKTAARTGSGFVDADGYIALDAASGKMLANNSKRWWQQVPGLGRGEAAMVAMTELDYQVGITAPDIQQSAALEYPLLLNQAGTFTLNAIISPTLDLVPGRGLRFAVAINDEPPQLVDTLKDHNYQVWEQAVLNGVRTVQIPLHFKQPGAHKLRIYLVDPALVLQKLILDTGGLQPSYLGPPQSPYLNADIGSTE</sequence>
<dbReference type="OrthoDB" id="8727830at2"/>
<dbReference type="PANTHER" id="PTHR37842">
    <property type="match status" value="1"/>
</dbReference>
<evidence type="ECO:0000313" key="4">
    <source>
        <dbReference type="EMBL" id="RVU40156.1"/>
    </source>
</evidence>
<keyword evidence="1 4" id="KW-0378">Hydrolase</keyword>
<comment type="caution">
    <text evidence="4">The sequence shown here is derived from an EMBL/GenBank/DDBJ whole genome shotgun (WGS) entry which is preliminary data.</text>
</comment>
<dbReference type="InterPro" id="IPR041437">
    <property type="entry name" value="GH115_C"/>
</dbReference>